<gene>
    <name evidence="4" type="ORF">E1B28_003238</name>
</gene>
<keyword evidence="2" id="KW-0119">Carbohydrate metabolism</keyword>
<keyword evidence="5" id="KW-1185">Reference proteome</keyword>
<dbReference type="OrthoDB" id="16464at2759"/>
<proteinExistence type="predicted"/>
<feature type="domain" description="NAD-dependent epimerase/dehydratase" evidence="3">
    <location>
        <begin position="8"/>
        <end position="209"/>
    </location>
</feature>
<dbReference type="Proteomes" id="UP001049176">
    <property type="component" value="Chromosome 11"/>
</dbReference>
<accession>A0A9P7RMP2</accession>
<sequence length="339" mass="36594">MSAIKSVVLITGAAGWLGGLLTHALLEDSKTPNLHLILADIVEPKAPANSKAITCKADLTEPAEIDKLFNTEFGVSDTIYCLHGIMSRGSEDNFDFGLKVNIDSIRALLQAARKYCANRPTPIKFIFTSSLAVYGGPLPEVVKPDTIATPEGAYGFGKLSSELLVNEFSRRGFIDGRIIRLPTVTVRSGAPSAATSAFISGIIREPLKGVEAVCPIGDSFDSPELNLALWIASPKVTIQNFVIAKHVPADKFLKHTRVVCLPGFTTTVREELEALEKVGGKQALNLVKFKDDPTDRRIVSSWPARFDNTYPLSLGFVVDEGGMVPLVEQFKKEVAAGIA</sequence>
<dbReference type="Gene3D" id="3.40.50.720">
    <property type="entry name" value="NAD(P)-binding Rossmann-like Domain"/>
    <property type="match status" value="1"/>
</dbReference>
<name>A0A9P7RMP2_9AGAR</name>
<dbReference type="InterPro" id="IPR036291">
    <property type="entry name" value="NAD(P)-bd_dom_sf"/>
</dbReference>
<evidence type="ECO:0000256" key="2">
    <source>
        <dbReference type="ARBA" id="ARBA00023277"/>
    </source>
</evidence>
<evidence type="ECO:0000256" key="1">
    <source>
        <dbReference type="ARBA" id="ARBA00022857"/>
    </source>
</evidence>
<keyword evidence="1" id="KW-0521">NADP</keyword>
<protein>
    <recommendedName>
        <fullName evidence="3">NAD-dependent epimerase/dehydratase domain-containing protein</fullName>
    </recommendedName>
</protein>
<evidence type="ECO:0000259" key="3">
    <source>
        <dbReference type="Pfam" id="PF01370"/>
    </source>
</evidence>
<dbReference type="CDD" id="cd05238">
    <property type="entry name" value="Gne_like_SDR_e"/>
    <property type="match status" value="1"/>
</dbReference>
<evidence type="ECO:0000313" key="5">
    <source>
        <dbReference type="Proteomes" id="UP001049176"/>
    </source>
</evidence>
<dbReference type="RefSeq" id="XP_043002164.1">
    <property type="nucleotide sequence ID" value="XM_043160208.1"/>
</dbReference>
<dbReference type="KEGG" id="more:E1B28_003238"/>
<evidence type="ECO:0000313" key="4">
    <source>
        <dbReference type="EMBL" id="KAG7085693.1"/>
    </source>
</evidence>
<dbReference type="GeneID" id="66072314"/>
<dbReference type="AlphaFoldDB" id="A0A9P7RMP2"/>
<dbReference type="SUPFAM" id="SSF51735">
    <property type="entry name" value="NAD(P)-binding Rossmann-fold domains"/>
    <property type="match status" value="1"/>
</dbReference>
<dbReference type="PANTHER" id="PTHR43103">
    <property type="entry name" value="NUCLEOSIDE-DIPHOSPHATE-SUGAR EPIMERASE"/>
    <property type="match status" value="1"/>
</dbReference>
<reference evidence="4" key="1">
    <citation type="journal article" date="2021" name="Genome Biol. Evol.">
        <title>The assembled and annotated genome of the fairy-ring fungus Marasmius oreades.</title>
        <authorList>
            <person name="Hiltunen M."/>
            <person name="Ament-Velasquez S.L."/>
            <person name="Johannesson H."/>
        </authorList>
    </citation>
    <scope>NUCLEOTIDE SEQUENCE</scope>
    <source>
        <strain evidence="4">03SP1</strain>
    </source>
</reference>
<comment type="caution">
    <text evidence="4">The sequence shown here is derived from an EMBL/GenBank/DDBJ whole genome shotgun (WGS) entry which is preliminary data.</text>
</comment>
<dbReference type="EMBL" id="CM032191">
    <property type="protein sequence ID" value="KAG7085693.1"/>
    <property type="molecule type" value="Genomic_DNA"/>
</dbReference>
<dbReference type="PANTHER" id="PTHR43103:SF3">
    <property type="entry name" value="ADP-L-GLYCERO-D-MANNO-HEPTOSE-6-EPIMERASE"/>
    <property type="match status" value="1"/>
</dbReference>
<dbReference type="Gene3D" id="3.90.25.10">
    <property type="entry name" value="UDP-galactose 4-epimerase, domain 1"/>
    <property type="match status" value="1"/>
</dbReference>
<dbReference type="InterPro" id="IPR001509">
    <property type="entry name" value="Epimerase_deHydtase"/>
</dbReference>
<organism evidence="4 5">
    <name type="scientific">Marasmius oreades</name>
    <name type="common">fairy-ring Marasmius</name>
    <dbReference type="NCBI Taxonomy" id="181124"/>
    <lineage>
        <taxon>Eukaryota</taxon>
        <taxon>Fungi</taxon>
        <taxon>Dikarya</taxon>
        <taxon>Basidiomycota</taxon>
        <taxon>Agaricomycotina</taxon>
        <taxon>Agaricomycetes</taxon>
        <taxon>Agaricomycetidae</taxon>
        <taxon>Agaricales</taxon>
        <taxon>Marasmiineae</taxon>
        <taxon>Marasmiaceae</taxon>
        <taxon>Marasmius</taxon>
    </lineage>
</organism>
<dbReference type="Pfam" id="PF01370">
    <property type="entry name" value="Epimerase"/>
    <property type="match status" value="1"/>
</dbReference>